<dbReference type="AlphaFoldDB" id="A0A392T7A7"/>
<accession>A0A392T7A7</accession>
<evidence type="ECO:0000313" key="2">
    <source>
        <dbReference type="Proteomes" id="UP000265520"/>
    </source>
</evidence>
<proteinExistence type="predicted"/>
<sequence length="64" mass="6688">MAAAQSPAQVDTVEQPPVVVEEVAVLHPVLGMAYLFQVVIAGVLDLPVLGLDSDSETGQSEKDL</sequence>
<reference evidence="1 2" key="1">
    <citation type="journal article" date="2018" name="Front. Plant Sci.">
        <title>Red Clover (Trifolium pratense) and Zigzag Clover (T. medium) - A Picture of Genomic Similarities and Differences.</title>
        <authorList>
            <person name="Dluhosova J."/>
            <person name="Istvanek J."/>
            <person name="Nedelnik J."/>
            <person name="Repkova J."/>
        </authorList>
    </citation>
    <scope>NUCLEOTIDE SEQUENCE [LARGE SCALE GENOMIC DNA]</scope>
    <source>
        <strain evidence="2">cv. 10/8</strain>
        <tissue evidence="1">Leaf</tissue>
    </source>
</reference>
<dbReference type="Proteomes" id="UP000265520">
    <property type="component" value="Unassembled WGS sequence"/>
</dbReference>
<comment type="caution">
    <text evidence="1">The sequence shown here is derived from an EMBL/GenBank/DDBJ whole genome shotgun (WGS) entry which is preliminary data.</text>
</comment>
<keyword evidence="2" id="KW-1185">Reference proteome</keyword>
<evidence type="ECO:0000313" key="1">
    <source>
        <dbReference type="EMBL" id="MCI56056.1"/>
    </source>
</evidence>
<dbReference type="EMBL" id="LXQA010506236">
    <property type="protein sequence ID" value="MCI56056.1"/>
    <property type="molecule type" value="Genomic_DNA"/>
</dbReference>
<name>A0A392T7A7_9FABA</name>
<protein>
    <submittedName>
        <fullName evidence="1">Uncharacterized protein</fullName>
    </submittedName>
</protein>
<organism evidence="1 2">
    <name type="scientific">Trifolium medium</name>
    <dbReference type="NCBI Taxonomy" id="97028"/>
    <lineage>
        <taxon>Eukaryota</taxon>
        <taxon>Viridiplantae</taxon>
        <taxon>Streptophyta</taxon>
        <taxon>Embryophyta</taxon>
        <taxon>Tracheophyta</taxon>
        <taxon>Spermatophyta</taxon>
        <taxon>Magnoliopsida</taxon>
        <taxon>eudicotyledons</taxon>
        <taxon>Gunneridae</taxon>
        <taxon>Pentapetalae</taxon>
        <taxon>rosids</taxon>
        <taxon>fabids</taxon>
        <taxon>Fabales</taxon>
        <taxon>Fabaceae</taxon>
        <taxon>Papilionoideae</taxon>
        <taxon>50 kb inversion clade</taxon>
        <taxon>NPAAA clade</taxon>
        <taxon>Hologalegina</taxon>
        <taxon>IRL clade</taxon>
        <taxon>Trifolieae</taxon>
        <taxon>Trifolium</taxon>
    </lineage>
</organism>